<gene>
    <name evidence="2" type="ORF">H0Z12_09835</name>
</gene>
<reference evidence="2" key="1">
    <citation type="submission" date="2020-07" db="EMBL/GenBank/DDBJ databases">
        <title>Genome Sequences for Panteoa spp. that cause Center Rot in Onions.</title>
        <authorList>
            <person name="Asselin J.A."/>
            <person name="Helmann T."/>
            <person name="Beer S."/>
            <person name="Stodghill P."/>
        </authorList>
    </citation>
    <scope>NUCLEOTIDE SEQUENCE</scope>
    <source>
        <strain evidence="2">OC5a</strain>
    </source>
</reference>
<feature type="signal peptide" evidence="1">
    <location>
        <begin position="1"/>
        <end position="18"/>
    </location>
</feature>
<dbReference type="Proteomes" id="UP000663901">
    <property type="component" value="Chromosome"/>
</dbReference>
<dbReference type="AlphaFoldDB" id="A0A8A4K7X8"/>
<evidence type="ECO:0000313" key="3">
    <source>
        <dbReference type="Proteomes" id="UP000663901"/>
    </source>
</evidence>
<name>A0A8A4K7X8_PANAN</name>
<dbReference type="RefSeq" id="WP_072404037.1">
    <property type="nucleotide sequence ID" value="NZ_CP054912.1"/>
</dbReference>
<protein>
    <submittedName>
        <fullName evidence="2">Uncharacterized protein</fullName>
    </submittedName>
</protein>
<feature type="chain" id="PRO_5034144872" evidence="1">
    <location>
        <begin position="19"/>
        <end position="183"/>
    </location>
</feature>
<proteinExistence type="predicted"/>
<accession>A0A8A4K7X8</accession>
<evidence type="ECO:0000256" key="1">
    <source>
        <dbReference type="SAM" id="SignalP"/>
    </source>
</evidence>
<dbReference type="EMBL" id="CP059084">
    <property type="protein sequence ID" value="QTC47824.1"/>
    <property type="molecule type" value="Genomic_DNA"/>
</dbReference>
<evidence type="ECO:0000313" key="2">
    <source>
        <dbReference type="EMBL" id="QTC47824.1"/>
    </source>
</evidence>
<keyword evidence="1" id="KW-0732">Signal</keyword>
<sequence length="183" mass="19986">MRYVLMFISLLTPFHVLAALSLAPIADTPYQKSIYKLSSDKGIQGGSPVPHQSFHLVNEGKVLGSFIAGQGFDSQDKDVCFVAWSNNAHQAERVLPTIGFGDWEAETCHATRSVGMLDEKDNKVIIAVIYDVASPNTTAQEAIIVSVDLTNHSIIINEPLTRKIGASGAKSIKELRTLYRTMP</sequence>
<organism evidence="2 3">
    <name type="scientific">Pantoea ananas</name>
    <name type="common">Erwinia uredovora</name>
    <dbReference type="NCBI Taxonomy" id="553"/>
    <lineage>
        <taxon>Bacteria</taxon>
        <taxon>Pseudomonadati</taxon>
        <taxon>Pseudomonadota</taxon>
        <taxon>Gammaproteobacteria</taxon>
        <taxon>Enterobacterales</taxon>
        <taxon>Erwiniaceae</taxon>
        <taxon>Pantoea</taxon>
    </lineage>
</organism>